<keyword evidence="2" id="KW-1185">Reference proteome</keyword>
<dbReference type="InterPro" id="IPR036515">
    <property type="entry name" value="Transposase_17_sf"/>
</dbReference>
<dbReference type="Gene3D" id="3.30.70.1290">
    <property type="entry name" value="Transposase IS200-like"/>
    <property type="match status" value="1"/>
</dbReference>
<proteinExistence type="predicted"/>
<evidence type="ECO:0000313" key="2">
    <source>
        <dbReference type="Proteomes" id="UP000318053"/>
    </source>
</evidence>
<dbReference type="GO" id="GO:0006313">
    <property type="term" value="P:DNA transposition"/>
    <property type="evidence" value="ECO:0007669"/>
    <property type="project" value="InterPro"/>
</dbReference>
<organism evidence="1 2">
    <name type="scientific">Allorhodopirellula solitaria</name>
    <dbReference type="NCBI Taxonomy" id="2527987"/>
    <lineage>
        <taxon>Bacteria</taxon>
        <taxon>Pseudomonadati</taxon>
        <taxon>Planctomycetota</taxon>
        <taxon>Planctomycetia</taxon>
        <taxon>Pirellulales</taxon>
        <taxon>Pirellulaceae</taxon>
        <taxon>Allorhodopirellula</taxon>
    </lineage>
</organism>
<dbReference type="AlphaFoldDB" id="A0A5C5YJ44"/>
<dbReference type="GO" id="GO:0003677">
    <property type="term" value="F:DNA binding"/>
    <property type="evidence" value="ECO:0007669"/>
    <property type="project" value="InterPro"/>
</dbReference>
<protein>
    <recommendedName>
        <fullName evidence="3">Transposase IS200 like protein</fullName>
    </recommendedName>
</protein>
<sequence>MDSPIAFFITVATYGTWLPGDQRGWVEYHKGWQLPDPVRELEAAAKMTEDAKILHDDQRQIVESQVRETCVHRKWVCHAVNCRTNHMHAVIGAFETPPKKVRGDLKAWCTRRLKENSMPQATENWWADRGSIRWVFDNEGLSQVVCYTLDGQDWEPDA</sequence>
<comment type="caution">
    <text evidence="1">The sequence shown here is derived from an EMBL/GenBank/DDBJ whole genome shotgun (WGS) entry which is preliminary data.</text>
</comment>
<accession>A0A5C5YJ44</accession>
<dbReference type="SUPFAM" id="SSF143422">
    <property type="entry name" value="Transposase IS200-like"/>
    <property type="match status" value="1"/>
</dbReference>
<gene>
    <name evidence="1" type="ORF">CA85_01780</name>
</gene>
<dbReference type="RefSeq" id="WP_246112378.1">
    <property type="nucleotide sequence ID" value="NZ_SJPK01000001.1"/>
</dbReference>
<dbReference type="GO" id="GO:0004803">
    <property type="term" value="F:transposase activity"/>
    <property type="evidence" value="ECO:0007669"/>
    <property type="project" value="InterPro"/>
</dbReference>
<dbReference type="Proteomes" id="UP000318053">
    <property type="component" value="Unassembled WGS sequence"/>
</dbReference>
<evidence type="ECO:0000313" key="1">
    <source>
        <dbReference type="EMBL" id="TWT74892.1"/>
    </source>
</evidence>
<dbReference type="EMBL" id="SJPK01000001">
    <property type="protein sequence ID" value="TWT74892.1"/>
    <property type="molecule type" value="Genomic_DNA"/>
</dbReference>
<reference evidence="1 2" key="1">
    <citation type="submission" date="2019-02" db="EMBL/GenBank/DDBJ databases">
        <title>Deep-cultivation of Planctomycetes and their phenomic and genomic characterization uncovers novel biology.</title>
        <authorList>
            <person name="Wiegand S."/>
            <person name="Jogler M."/>
            <person name="Boedeker C."/>
            <person name="Pinto D."/>
            <person name="Vollmers J."/>
            <person name="Rivas-Marin E."/>
            <person name="Kohn T."/>
            <person name="Peeters S.H."/>
            <person name="Heuer A."/>
            <person name="Rast P."/>
            <person name="Oberbeckmann S."/>
            <person name="Bunk B."/>
            <person name="Jeske O."/>
            <person name="Meyerdierks A."/>
            <person name="Storesund J.E."/>
            <person name="Kallscheuer N."/>
            <person name="Luecker S."/>
            <person name="Lage O.M."/>
            <person name="Pohl T."/>
            <person name="Merkel B.J."/>
            <person name="Hornburger P."/>
            <person name="Mueller R.-W."/>
            <person name="Bruemmer F."/>
            <person name="Labrenz M."/>
            <person name="Spormann A.M."/>
            <person name="Op Den Camp H."/>
            <person name="Overmann J."/>
            <person name="Amann R."/>
            <person name="Jetten M.S.M."/>
            <person name="Mascher T."/>
            <person name="Medema M.H."/>
            <person name="Devos D.P."/>
            <person name="Kaster A.-K."/>
            <person name="Ovreas L."/>
            <person name="Rohde M."/>
            <person name="Galperin M.Y."/>
            <person name="Jogler C."/>
        </authorList>
    </citation>
    <scope>NUCLEOTIDE SEQUENCE [LARGE SCALE GENOMIC DNA]</scope>
    <source>
        <strain evidence="1 2">CA85</strain>
    </source>
</reference>
<name>A0A5C5YJ44_9BACT</name>
<evidence type="ECO:0008006" key="3">
    <source>
        <dbReference type="Google" id="ProtNLM"/>
    </source>
</evidence>